<evidence type="ECO:0000256" key="3">
    <source>
        <dbReference type="SAM" id="Phobius"/>
    </source>
</evidence>
<reference evidence="4 5" key="1">
    <citation type="submission" date="2019-06" db="EMBL/GenBank/DDBJ databases">
        <title>Draft genome of Aliikangiella marina GYP-15.</title>
        <authorList>
            <person name="Wang G."/>
        </authorList>
    </citation>
    <scope>NUCLEOTIDE SEQUENCE [LARGE SCALE GENOMIC DNA]</scope>
    <source>
        <strain evidence="4 5">GYP-15</strain>
    </source>
</reference>
<organism evidence="4 5">
    <name type="scientific">Aliikangiella marina</name>
    <dbReference type="NCBI Taxonomy" id="1712262"/>
    <lineage>
        <taxon>Bacteria</taxon>
        <taxon>Pseudomonadati</taxon>
        <taxon>Pseudomonadota</taxon>
        <taxon>Gammaproteobacteria</taxon>
        <taxon>Oceanospirillales</taxon>
        <taxon>Pleioneaceae</taxon>
        <taxon>Aliikangiella</taxon>
    </lineage>
</organism>
<dbReference type="Proteomes" id="UP000317839">
    <property type="component" value="Unassembled WGS sequence"/>
</dbReference>
<accession>A0A545T993</accession>
<evidence type="ECO:0000313" key="5">
    <source>
        <dbReference type="Proteomes" id="UP000317839"/>
    </source>
</evidence>
<dbReference type="InterPro" id="IPR050445">
    <property type="entry name" value="Bact_polysacc_biosynth/exp"/>
</dbReference>
<feature type="transmembrane region" description="Helical" evidence="3">
    <location>
        <begin position="468"/>
        <end position="490"/>
    </location>
</feature>
<dbReference type="EMBL" id="VIKR01000003">
    <property type="protein sequence ID" value="TQV73784.1"/>
    <property type="molecule type" value="Genomic_DNA"/>
</dbReference>
<evidence type="ECO:0000313" key="4">
    <source>
        <dbReference type="EMBL" id="TQV73784.1"/>
    </source>
</evidence>
<feature type="transmembrane region" description="Helical" evidence="3">
    <location>
        <begin position="64"/>
        <end position="85"/>
    </location>
</feature>
<dbReference type="RefSeq" id="WP_142942492.1">
    <property type="nucleotide sequence ID" value="NZ_VIKR01000003.1"/>
</dbReference>
<dbReference type="PANTHER" id="PTHR32309">
    <property type="entry name" value="TYROSINE-PROTEIN KINASE"/>
    <property type="match status" value="1"/>
</dbReference>
<keyword evidence="3" id="KW-1133">Transmembrane helix</keyword>
<feature type="region of interest" description="Disordered" evidence="2">
    <location>
        <begin position="1"/>
        <end position="41"/>
    </location>
</feature>
<name>A0A545T993_9GAMM</name>
<evidence type="ECO:0000256" key="1">
    <source>
        <dbReference type="SAM" id="Coils"/>
    </source>
</evidence>
<dbReference type="AlphaFoldDB" id="A0A545T993"/>
<feature type="coiled-coil region" evidence="1">
    <location>
        <begin position="185"/>
        <end position="288"/>
    </location>
</feature>
<protein>
    <recommendedName>
        <fullName evidence="6">Polysaccharide chain length determinant N-terminal domain-containing protein</fullName>
    </recommendedName>
</protein>
<keyword evidence="3" id="KW-0472">Membrane</keyword>
<keyword evidence="1" id="KW-0175">Coiled coil</keyword>
<gene>
    <name evidence="4" type="ORF">FLL45_13015</name>
</gene>
<evidence type="ECO:0008006" key="6">
    <source>
        <dbReference type="Google" id="ProtNLM"/>
    </source>
</evidence>
<dbReference type="PANTHER" id="PTHR32309:SF31">
    <property type="entry name" value="CAPSULAR EXOPOLYSACCHARIDE FAMILY"/>
    <property type="match status" value="1"/>
</dbReference>
<feature type="compositionally biased region" description="Basic and acidic residues" evidence="2">
    <location>
        <begin position="13"/>
        <end position="29"/>
    </location>
</feature>
<dbReference type="OrthoDB" id="6148968at2"/>
<keyword evidence="3" id="KW-0812">Transmembrane</keyword>
<feature type="compositionally biased region" description="Basic residues" evidence="2">
    <location>
        <begin position="1"/>
        <end position="12"/>
    </location>
</feature>
<evidence type="ECO:0000256" key="2">
    <source>
        <dbReference type="SAM" id="MobiDB-lite"/>
    </source>
</evidence>
<comment type="caution">
    <text evidence="4">The sequence shown here is derived from an EMBL/GenBank/DDBJ whole genome shotgun (WGS) entry which is preliminary data.</text>
</comment>
<keyword evidence="5" id="KW-1185">Reference proteome</keyword>
<sequence>MAKKKTKVKHSKIQVEEAKPSRESTKANSKEVNSQQAKSDESQLPMFKRVLLWSPVNPNRWPRYTLVGLGLIGIVWFLAISYIVVAPPTYRSEWTLVLPGKGAGANVNLVDIGQTSTSAASPYSNSSTSPKANYKAFATSNAVLKNAASSLGMTVSEFGKPRVKLVDQTSLLYFSIDGRTPEVSLQKAQALHKALLGLLDKLRQDEINQHEGSALKALDSYRNKLDDASDQLIRFQSESNLVSMAQFNELVMTIEQLRREKTQSVALLKEIEAKAKKLQQIIDLNSEQAADSLVLQNDSVFQKSMQEFTQAQQRYLTVQSKWGSNHPEVKKAKNDFMATDRTVKLRFKRLVNAKLPKEASLLTLKSDATRNKLMKDLIEYDVLQKGLKEKVVTLEEIIKRLVKERNELTIPASKLDELIRNHQVAEAIFTSALARTDTTKADVFVSYPLVQLLDTPSLPERPHTPKKLFAFVGAFFSTLFVILGLMLLWIRKPYIRKILKSE</sequence>
<proteinExistence type="predicted"/>